<feature type="transmembrane region" description="Helical" evidence="2">
    <location>
        <begin position="175"/>
        <end position="196"/>
    </location>
</feature>
<keyword evidence="2" id="KW-0472">Membrane</keyword>
<keyword evidence="3" id="KW-1185">Reference proteome</keyword>
<dbReference type="AlphaFoldDB" id="A0A1I7YG79"/>
<reference evidence="4" key="1">
    <citation type="submission" date="2016-11" db="UniProtKB">
        <authorList>
            <consortium name="WormBaseParasite"/>
        </authorList>
    </citation>
    <scope>IDENTIFICATION</scope>
</reference>
<evidence type="ECO:0000313" key="4">
    <source>
        <dbReference type="WBParaSite" id="L893_g1599.t1"/>
    </source>
</evidence>
<feature type="transmembrane region" description="Helical" evidence="2">
    <location>
        <begin position="117"/>
        <end position="134"/>
    </location>
</feature>
<feature type="region of interest" description="Disordered" evidence="1">
    <location>
        <begin position="32"/>
        <end position="57"/>
    </location>
</feature>
<evidence type="ECO:0000313" key="3">
    <source>
        <dbReference type="Proteomes" id="UP000095287"/>
    </source>
</evidence>
<sequence>MFKGLRRSGTLIPEIESARSENTNLMGLLTSGRSASGSNTKHSEAITQRDYGSGTPKERKYSRVCCCCCMPKAKTATLLIAIFTVLASGVDAGYVLFTNQLNLGADFWATSRLISDVTWIVCSLSGIAAVYSESPDWLRPFYIMMVISTGLLILGLFGSVLTFLTIQIVDIQIAAMVYFLIFLLVIPFEVYFTLIVRCCYRNFKENNACDKADYEMQTF</sequence>
<protein>
    <submittedName>
        <fullName evidence="4">PGG domain-containing protein</fullName>
    </submittedName>
</protein>
<evidence type="ECO:0000256" key="2">
    <source>
        <dbReference type="SAM" id="Phobius"/>
    </source>
</evidence>
<name>A0A1I7YG79_9BILA</name>
<organism evidence="3 4">
    <name type="scientific">Steinernema glaseri</name>
    <dbReference type="NCBI Taxonomy" id="37863"/>
    <lineage>
        <taxon>Eukaryota</taxon>
        <taxon>Metazoa</taxon>
        <taxon>Ecdysozoa</taxon>
        <taxon>Nematoda</taxon>
        <taxon>Chromadorea</taxon>
        <taxon>Rhabditida</taxon>
        <taxon>Tylenchina</taxon>
        <taxon>Panagrolaimomorpha</taxon>
        <taxon>Strongyloidoidea</taxon>
        <taxon>Steinernematidae</taxon>
        <taxon>Steinernema</taxon>
    </lineage>
</organism>
<dbReference type="Proteomes" id="UP000095287">
    <property type="component" value="Unplaced"/>
</dbReference>
<proteinExistence type="predicted"/>
<accession>A0A1I7YG79</accession>
<keyword evidence="2" id="KW-1133">Transmembrane helix</keyword>
<keyword evidence="2" id="KW-0812">Transmembrane</keyword>
<evidence type="ECO:0000256" key="1">
    <source>
        <dbReference type="SAM" id="MobiDB-lite"/>
    </source>
</evidence>
<feature type="transmembrane region" description="Helical" evidence="2">
    <location>
        <begin position="141"/>
        <end position="169"/>
    </location>
</feature>
<dbReference type="WBParaSite" id="L893_g1599.t1">
    <property type="protein sequence ID" value="L893_g1599.t1"/>
    <property type="gene ID" value="L893_g1599"/>
</dbReference>
<feature type="transmembrane region" description="Helical" evidence="2">
    <location>
        <begin position="78"/>
        <end position="97"/>
    </location>
</feature>